<name>A0AA45ARJ6_VERDA</name>
<accession>A0AA45ARJ6</accession>
<dbReference type="AlphaFoldDB" id="A0AA45ARJ6"/>
<protein>
    <submittedName>
        <fullName evidence="1">Uncharacterized protein</fullName>
    </submittedName>
</protein>
<comment type="caution">
    <text evidence="1">The sequence shown here is derived from an EMBL/GenBank/DDBJ whole genome shotgun (WGS) entry which is preliminary data.</text>
</comment>
<organism evidence="1 2">
    <name type="scientific">Verticillium dahliae</name>
    <name type="common">Verticillium wilt</name>
    <dbReference type="NCBI Taxonomy" id="27337"/>
    <lineage>
        <taxon>Eukaryota</taxon>
        <taxon>Fungi</taxon>
        <taxon>Dikarya</taxon>
        <taxon>Ascomycota</taxon>
        <taxon>Pezizomycotina</taxon>
        <taxon>Sordariomycetes</taxon>
        <taxon>Hypocreomycetidae</taxon>
        <taxon>Glomerellales</taxon>
        <taxon>Plectosphaerellaceae</taxon>
        <taxon>Verticillium</taxon>
    </lineage>
</organism>
<proteinExistence type="predicted"/>
<gene>
    <name evidence="1" type="ORF">BJF96_g352</name>
</gene>
<sequence length="46" mass="5416">MPCNPSSRRYFASLARRLCVRCLEPYSQHHICSSHEEHVHRTALHV</sequence>
<dbReference type="EMBL" id="MPSH01000001">
    <property type="protein sequence ID" value="PNH36782.1"/>
    <property type="molecule type" value="Genomic_DNA"/>
</dbReference>
<evidence type="ECO:0000313" key="2">
    <source>
        <dbReference type="Proteomes" id="UP000236305"/>
    </source>
</evidence>
<evidence type="ECO:0000313" key="1">
    <source>
        <dbReference type="EMBL" id="PNH36782.1"/>
    </source>
</evidence>
<dbReference type="Proteomes" id="UP000236305">
    <property type="component" value="Unassembled WGS sequence"/>
</dbReference>
<reference evidence="1 2" key="1">
    <citation type="submission" date="2017-12" db="EMBL/GenBank/DDBJ databases">
        <title>Comparative genomics yields insights into virulence evolution of Verticillium dahliae.</title>
        <authorList>
            <person name="Fan R."/>
            <person name="Armitage A.D."/>
            <person name="Cascant-Lopez E."/>
            <person name="Sobczyk M."/>
            <person name="Cockerton H.M."/>
            <person name="Harrison R.J."/>
        </authorList>
    </citation>
    <scope>NUCLEOTIDE SEQUENCE [LARGE SCALE GENOMIC DNA]</scope>
    <source>
        <strain evidence="1 2">12008</strain>
    </source>
</reference>